<evidence type="ECO:0000256" key="4">
    <source>
        <dbReference type="PROSITE-ProRule" id="PRU00125"/>
    </source>
</evidence>
<sequence length="197" mass="22001">MAAEPTPSSVLSASPSSEPTSCASCAKPMSGKFVRALGTIFHLDCFTCPDCDVVVADKFFAVDGPDGPGRQIPLCERDYFQRLNLLCANPTCGMPVRTSYISACNKNYHINHFTCSLCPTLFGPNDSYYEHEGEVYCRAHYVEHCATRCAECGDAIMAQYIEVNRNENSDEFWHPECWTNRRNLNNQAPIAPMRPRL</sequence>
<protein>
    <submittedName>
        <fullName evidence="7">RhoGAP-domain-containing protein</fullName>
    </submittedName>
</protein>
<evidence type="ECO:0000259" key="6">
    <source>
        <dbReference type="PROSITE" id="PS50023"/>
    </source>
</evidence>
<evidence type="ECO:0000256" key="1">
    <source>
        <dbReference type="ARBA" id="ARBA00022723"/>
    </source>
</evidence>
<evidence type="ECO:0000313" key="8">
    <source>
        <dbReference type="Proteomes" id="UP000623467"/>
    </source>
</evidence>
<reference evidence="7" key="1">
    <citation type="submission" date="2020-05" db="EMBL/GenBank/DDBJ databases">
        <title>Mycena genomes resolve the evolution of fungal bioluminescence.</title>
        <authorList>
            <person name="Tsai I.J."/>
        </authorList>
    </citation>
    <scope>NUCLEOTIDE SEQUENCE</scope>
    <source>
        <strain evidence="7">160909Yilan</strain>
    </source>
</reference>
<dbReference type="PANTHER" id="PTHR24214:SF38">
    <property type="entry name" value="PDZ AND LIM DOMAIN PROTEIN ZASP-RELATED"/>
    <property type="match status" value="1"/>
</dbReference>
<evidence type="ECO:0000313" key="7">
    <source>
        <dbReference type="EMBL" id="KAF7375395.1"/>
    </source>
</evidence>
<accession>A0A8H6ZGX8</accession>
<dbReference type="InterPro" id="IPR050604">
    <property type="entry name" value="PDZ-LIM_domain"/>
</dbReference>
<feature type="domain" description="LIM zinc-binding" evidence="6">
    <location>
        <begin position="87"/>
        <end position="147"/>
    </location>
</feature>
<evidence type="ECO:0000256" key="2">
    <source>
        <dbReference type="ARBA" id="ARBA00022833"/>
    </source>
</evidence>
<dbReference type="Gene3D" id="2.10.110.10">
    <property type="entry name" value="Cysteine Rich Protein"/>
    <property type="match status" value="3"/>
</dbReference>
<name>A0A8H6ZGX8_9AGAR</name>
<keyword evidence="1 4" id="KW-0479">Metal-binding</keyword>
<dbReference type="Pfam" id="PF00412">
    <property type="entry name" value="LIM"/>
    <property type="match status" value="2"/>
</dbReference>
<evidence type="ECO:0000256" key="3">
    <source>
        <dbReference type="ARBA" id="ARBA00023038"/>
    </source>
</evidence>
<feature type="domain" description="LIM zinc-binding" evidence="6">
    <location>
        <begin position="20"/>
        <end position="85"/>
    </location>
</feature>
<keyword evidence="3 4" id="KW-0440">LIM domain</keyword>
<proteinExistence type="predicted"/>
<dbReference type="PANTHER" id="PTHR24214">
    <property type="entry name" value="PDZ AND LIM DOMAIN PROTEIN ZASP"/>
    <property type="match status" value="1"/>
</dbReference>
<gene>
    <name evidence="7" type="ORF">MSAN_00427100</name>
</gene>
<dbReference type="InterPro" id="IPR001781">
    <property type="entry name" value="Znf_LIM"/>
</dbReference>
<dbReference type="SUPFAM" id="SSF57716">
    <property type="entry name" value="Glucocorticoid receptor-like (DNA-binding domain)"/>
    <property type="match status" value="3"/>
</dbReference>
<keyword evidence="8" id="KW-1185">Reference proteome</keyword>
<dbReference type="EMBL" id="JACAZH010000002">
    <property type="protein sequence ID" value="KAF7375395.1"/>
    <property type="molecule type" value="Genomic_DNA"/>
</dbReference>
<dbReference type="AlphaFoldDB" id="A0A8H6ZGX8"/>
<dbReference type="PROSITE" id="PS00478">
    <property type="entry name" value="LIM_DOMAIN_1"/>
    <property type="match status" value="1"/>
</dbReference>
<evidence type="ECO:0000256" key="5">
    <source>
        <dbReference type="SAM" id="MobiDB-lite"/>
    </source>
</evidence>
<dbReference type="SMART" id="SM00132">
    <property type="entry name" value="LIM"/>
    <property type="match status" value="2"/>
</dbReference>
<keyword evidence="2 4" id="KW-0862">Zinc</keyword>
<dbReference type="OrthoDB" id="20689at2759"/>
<dbReference type="GO" id="GO:0030695">
    <property type="term" value="F:GTPase regulator activity"/>
    <property type="evidence" value="ECO:0007669"/>
    <property type="project" value="UniProtKB-ARBA"/>
</dbReference>
<feature type="region of interest" description="Disordered" evidence="5">
    <location>
        <begin position="1"/>
        <end position="21"/>
    </location>
</feature>
<dbReference type="GO" id="GO:0046872">
    <property type="term" value="F:metal ion binding"/>
    <property type="evidence" value="ECO:0007669"/>
    <property type="project" value="UniProtKB-KW"/>
</dbReference>
<comment type="caution">
    <text evidence="7">The sequence shown here is derived from an EMBL/GenBank/DDBJ whole genome shotgun (WGS) entry which is preliminary data.</text>
</comment>
<dbReference type="Proteomes" id="UP000623467">
    <property type="component" value="Unassembled WGS sequence"/>
</dbReference>
<dbReference type="PROSITE" id="PS50023">
    <property type="entry name" value="LIM_DOMAIN_2"/>
    <property type="match status" value="2"/>
</dbReference>
<organism evidence="7 8">
    <name type="scientific">Mycena sanguinolenta</name>
    <dbReference type="NCBI Taxonomy" id="230812"/>
    <lineage>
        <taxon>Eukaryota</taxon>
        <taxon>Fungi</taxon>
        <taxon>Dikarya</taxon>
        <taxon>Basidiomycota</taxon>
        <taxon>Agaricomycotina</taxon>
        <taxon>Agaricomycetes</taxon>
        <taxon>Agaricomycetidae</taxon>
        <taxon>Agaricales</taxon>
        <taxon>Marasmiineae</taxon>
        <taxon>Mycenaceae</taxon>
        <taxon>Mycena</taxon>
    </lineage>
</organism>